<organism evidence="2 3">
    <name type="scientific">Ophiocordyceps sinensis</name>
    <dbReference type="NCBI Taxonomy" id="72228"/>
    <lineage>
        <taxon>Eukaryota</taxon>
        <taxon>Fungi</taxon>
        <taxon>Dikarya</taxon>
        <taxon>Ascomycota</taxon>
        <taxon>Pezizomycotina</taxon>
        <taxon>Sordariomycetes</taxon>
        <taxon>Hypocreomycetidae</taxon>
        <taxon>Hypocreales</taxon>
        <taxon>Ophiocordycipitaceae</taxon>
        <taxon>Ophiocordyceps</taxon>
    </lineage>
</organism>
<accession>A0A8H4PNK6</accession>
<feature type="region of interest" description="Disordered" evidence="1">
    <location>
        <begin position="212"/>
        <end position="231"/>
    </location>
</feature>
<feature type="compositionally biased region" description="Basic and acidic residues" evidence="1">
    <location>
        <begin position="214"/>
        <end position="223"/>
    </location>
</feature>
<reference evidence="2 3" key="1">
    <citation type="journal article" date="2020" name="Genome Biol. Evol.">
        <title>A new high-quality draft genome assembly of the Chinese cordyceps Ophiocordyceps sinensis.</title>
        <authorList>
            <person name="Shu R."/>
            <person name="Zhang J."/>
            <person name="Meng Q."/>
            <person name="Zhang H."/>
            <person name="Zhou G."/>
            <person name="Li M."/>
            <person name="Wu P."/>
            <person name="Zhao Y."/>
            <person name="Chen C."/>
            <person name="Qin Q."/>
        </authorList>
    </citation>
    <scope>NUCLEOTIDE SEQUENCE [LARGE SCALE GENOMIC DNA]</scope>
    <source>
        <strain evidence="2 3">IOZ07</strain>
    </source>
</reference>
<sequence length="231" mass="25806">MAAAASQAPRSMRSIRVLVTPTPLNFAERRSVLQVLEQHGPVEVFRMTQGYNANFVSVTKNPATASRLVASSPLSYSIPVPRETTQVSLPDVPQEPVPLDADPPSRPGRASTWNPSSGPDDTWPQYKKFKLEVFPEPDYGHQFAVAPSPLRQPWPPAYEQDRSFTAATLKQSLPRTIAAKGLAHWFLNLDHVFTNSEARRLQLKSWLPSKMKGLRPEQDEGLRPEQVQFKG</sequence>
<evidence type="ECO:0008006" key="4">
    <source>
        <dbReference type="Google" id="ProtNLM"/>
    </source>
</evidence>
<proteinExistence type="predicted"/>
<evidence type="ECO:0000256" key="1">
    <source>
        <dbReference type="SAM" id="MobiDB-lite"/>
    </source>
</evidence>
<feature type="region of interest" description="Disordered" evidence="1">
    <location>
        <begin position="85"/>
        <end position="122"/>
    </location>
</feature>
<evidence type="ECO:0000313" key="2">
    <source>
        <dbReference type="EMBL" id="KAF4507848.1"/>
    </source>
</evidence>
<protein>
    <recommendedName>
        <fullName evidence="4">Pal1-like protein</fullName>
    </recommendedName>
</protein>
<dbReference type="OrthoDB" id="5367448at2759"/>
<dbReference type="Proteomes" id="UP000557566">
    <property type="component" value="Unassembled WGS sequence"/>
</dbReference>
<dbReference type="EMBL" id="JAAVMX010000005">
    <property type="protein sequence ID" value="KAF4507848.1"/>
    <property type="molecule type" value="Genomic_DNA"/>
</dbReference>
<gene>
    <name evidence="2" type="ORF">G6O67_004300</name>
</gene>
<dbReference type="AlphaFoldDB" id="A0A8H4PNK6"/>
<name>A0A8H4PNK6_9HYPO</name>
<evidence type="ECO:0000313" key="3">
    <source>
        <dbReference type="Proteomes" id="UP000557566"/>
    </source>
</evidence>
<keyword evidence="3" id="KW-1185">Reference proteome</keyword>
<comment type="caution">
    <text evidence="2">The sequence shown here is derived from an EMBL/GenBank/DDBJ whole genome shotgun (WGS) entry which is preliminary data.</text>
</comment>